<organism evidence="11 12">
    <name type="scientific">Actinoplanes subglobosus</name>
    <dbReference type="NCBI Taxonomy" id="1547892"/>
    <lineage>
        <taxon>Bacteria</taxon>
        <taxon>Bacillati</taxon>
        <taxon>Actinomycetota</taxon>
        <taxon>Actinomycetes</taxon>
        <taxon>Micromonosporales</taxon>
        <taxon>Micromonosporaceae</taxon>
        <taxon>Actinoplanes</taxon>
    </lineage>
</organism>
<keyword evidence="7" id="KW-0067">ATP-binding</keyword>
<name>A0ABV8ITP6_9ACTN</name>
<evidence type="ECO:0000256" key="6">
    <source>
        <dbReference type="ARBA" id="ARBA00022801"/>
    </source>
</evidence>
<evidence type="ECO:0000256" key="5">
    <source>
        <dbReference type="ARBA" id="ARBA00022741"/>
    </source>
</evidence>
<evidence type="ECO:0000256" key="9">
    <source>
        <dbReference type="ARBA" id="ARBA00023136"/>
    </source>
</evidence>
<dbReference type="RefSeq" id="WP_378066192.1">
    <property type="nucleotide sequence ID" value="NZ_JBHSBL010000007.1"/>
</dbReference>
<dbReference type="Proteomes" id="UP001595867">
    <property type="component" value="Unassembled WGS sequence"/>
</dbReference>
<reference evidence="12" key="1">
    <citation type="journal article" date="2019" name="Int. J. Syst. Evol. Microbiol.">
        <title>The Global Catalogue of Microorganisms (GCM) 10K type strain sequencing project: providing services to taxonomists for standard genome sequencing and annotation.</title>
        <authorList>
            <consortium name="The Broad Institute Genomics Platform"/>
            <consortium name="The Broad Institute Genome Sequencing Center for Infectious Disease"/>
            <person name="Wu L."/>
            <person name="Ma J."/>
        </authorList>
    </citation>
    <scope>NUCLEOTIDE SEQUENCE [LARGE SCALE GENOMIC DNA]</scope>
    <source>
        <strain evidence="12">TBRC 5832</strain>
    </source>
</reference>
<evidence type="ECO:0000256" key="7">
    <source>
        <dbReference type="ARBA" id="ARBA00022840"/>
    </source>
</evidence>
<keyword evidence="5" id="KW-0547">Nucleotide-binding</keyword>
<dbReference type="InterPro" id="IPR042485">
    <property type="entry name" value="T7SS_EccB_R3"/>
</dbReference>
<keyword evidence="4 10" id="KW-0812">Transmembrane</keyword>
<evidence type="ECO:0000313" key="11">
    <source>
        <dbReference type="EMBL" id="MFC4065160.1"/>
    </source>
</evidence>
<comment type="subcellular location">
    <subcellularLocation>
        <location evidence="1">Cell membrane</location>
        <topology evidence="1">Single-pass membrane protein</topology>
    </subcellularLocation>
</comment>
<dbReference type="PANTHER" id="PTHR40765">
    <property type="entry name" value="ESX-2 SECRETION SYSTEM ATPASE ECCB2"/>
    <property type="match status" value="1"/>
</dbReference>
<dbReference type="Gene3D" id="3.30.2390.20">
    <property type="entry name" value="Type VII secretion system EccB, repeat 1 domain"/>
    <property type="match status" value="1"/>
</dbReference>
<evidence type="ECO:0000256" key="4">
    <source>
        <dbReference type="ARBA" id="ARBA00022692"/>
    </source>
</evidence>
<evidence type="ECO:0000256" key="2">
    <source>
        <dbReference type="ARBA" id="ARBA00008149"/>
    </source>
</evidence>
<evidence type="ECO:0000256" key="3">
    <source>
        <dbReference type="ARBA" id="ARBA00022475"/>
    </source>
</evidence>
<accession>A0ABV8ITP6</accession>
<evidence type="ECO:0000313" key="12">
    <source>
        <dbReference type="Proteomes" id="UP001595867"/>
    </source>
</evidence>
<evidence type="ECO:0000256" key="1">
    <source>
        <dbReference type="ARBA" id="ARBA00004162"/>
    </source>
</evidence>
<dbReference type="InterPro" id="IPR007795">
    <property type="entry name" value="T7SS_EccB"/>
</dbReference>
<keyword evidence="12" id="KW-1185">Reference proteome</keyword>
<proteinExistence type="inferred from homology"/>
<protein>
    <submittedName>
        <fullName evidence="11">Type VII secretion protein EccB</fullName>
    </submittedName>
</protein>
<evidence type="ECO:0000256" key="10">
    <source>
        <dbReference type="SAM" id="Phobius"/>
    </source>
</evidence>
<keyword evidence="6" id="KW-0378">Hydrolase</keyword>
<dbReference type="Pfam" id="PF05108">
    <property type="entry name" value="T7SS_ESX1_EccB"/>
    <property type="match status" value="1"/>
</dbReference>
<evidence type="ECO:0000256" key="8">
    <source>
        <dbReference type="ARBA" id="ARBA00022989"/>
    </source>
</evidence>
<dbReference type="NCBIfam" id="TIGR03919">
    <property type="entry name" value="T7SS_EccB"/>
    <property type="match status" value="1"/>
</dbReference>
<keyword evidence="8 10" id="KW-1133">Transmembrane helix</keyword>
<keyword evidence="9 10" id="KW-0472">Membrane</keyword>
<dbReference type="InterPro" id="IPR044857">
    <property type="entry name" value="T7SS_EccB_R1"/>
</dbReference>
<comment type="similarity">
    <text evidence="2">Belongs to the EccB family.</text>
</comment>
<feature type="non-terminal residue" evidence="11">
    <location>
        <position position="343"/>
    </location>
</feature>
<keyword evidence="3" id="KW-1003">Cell membrane</keyword>
<comment type="caution">
    <text evidence="11">The sequence shown here is derived from an EMBL/GenBank/DDBJ whole genome shotgun (WGS) entry which is preliminary data.</text>
</comment>
<feature type="transmembrane region" description="Helical" evidence="10">
    <location>
        <begin position="37"/>
        <end position="61"/>
    </location>
</feature>
<dbReference type="EMBL" id="JBHSBL010000007">
    <property type="protein sequence ID" value="MFC4065160.1"/>
    <property type="molecule type" value="Genomic_DNA"/>
</dbReference>
<dbReference type="Gene3D" id="2.40.50.910">
    <property type="entry name" value="Type VII secretion system EccB, repeat 3 domain"/>
    <property type="match status" value="1"/>
</dbReference>
<gene>
    <name evidence="11" type="primary">eccB</name>
    <name evidence="11" type="ORF">ACFO0C_09465</name>
</gene>
<dbReference type="PANTHER" id="PTHR40765:SF2">
    <property type="entry name" value="ESX-2 SECRETION SYSTEM ATPASE ECCB2"/>
    <property type="match status" value="1"/>
</dbReference>
<sequence>MRTRQEQVQAYRFLTRRIVSGLLWGEPETSERPMRRFGLSIFGSAMIATIVFAIIGVIGFVSPSGGKLSDNVIAIERETGARFVYLGGTLYPVVNFTSARLIAGSPTPTVQTVSRESLRDLPRGAPVGIPNAPDALPDPKSLIGLPWSTCSMRRTPGSTALVTHLLVGSVPAGGKDLAAESLLVSAGSGPEATLFLLWNGQRLKVPDRAMLAALGLSSTTPIPVGLPLLNSISAGPDLQVPAIPGAGQPGSQVDGRPGVIGQVYGYGNQFFTLLQGGLTPISEVLARMMQADGGTVVTISASTAGTAKRAENFEQAGLPPTLPRIHRGGAEPSMICGTYRSGP</sequence>